<feature type="domain" description="CN hydrolase" evidence="2">
    <location>
        <begin position="4"/>
        <end position="249"/>
    </location>
</feature>
<gene>
    <name evidence="3" type="ORF">ASJ82_00285</name>
    <name evidence="4" type="ORF">MSCUN_11340</name>
</gene>
<dbReference type="InterPro" id="IPR036526">
    <property type="entry name" value="C-N_Hydrolase_sf"/>
</dbReference>
<dbReference type="GO" id="GO:0006528">
    <property type="term" value="P:asparagine metabolic process"/>
    <property type="evidence" value="ECO:0007669"/>
    <property type="project" value="TreeGrafter"/>
</dbReference>
<dbReference type="Pfam" id="PF00795">
    <property type="entry name" value="CN_hydrolase"/>
    <property type="match status" value="1"/>
</dbReference>
<dbReference type="InterPro" id="IPR003010">
    <property type="entry name" value="C-N_Hydrolase"/>
</dbReference>
<dbReference type="EC" id="3.5.1.111" evidence="4"/>
<keyword evidence="1 3" id="KW-0378">Hydrolase</keyword>
<dbReference type="Proteomes" id="UP000217528">
    <property type="component" value="Unassembled WGS sequence"/>
</dbReference>
<evidence type="ECO:0000313" key="4">
    <source>
        <dbReference type="EMBL" id="PWL07891.1"/>
    </source>
</evidence>
<dbReference type="InterPro" id="IPR045254">
    <property type="entry name" value="Nit1/2_C-N_Hydrolase"/>
</dbReference>
<dbReference type="EMBL" id="LMVN01000019">
    <property type="protein sequence ID" value="PAV07321.1"/>
    <property type="molecule type" value="Genomic_DNA"/>
</dbReference>
<dbReference type="PANTHER" id="PTHR23088:SF30">
    <property type="entry name" value="OMEGA-AMIDASE NIT2"/>
    <property type="match status" value="1"/>
</dbReference>
<dbReference type="GO" id="GO:0106008">
    <property type="term" value="F:2-oxoglutaramate amidase activity"/>
    <property type="evidence" value="ECO:0007669"/>
    <property type="project" value="UniProtKB-EC"/>
</dbReference>
<accession>A0A2A2HCT3</accession>
<dbReference type="GO" id="GO:0050152">
    <property type="term" value="F:omega-amidase activity"/>
    <property type="evidence" value="ECO:0007669"/>
    <property type="project" value="TreeGrafter"/>
</dbReference>
<evidence type="ECO:0000313" key="6">
    <source>
        <dbReference type="Proteomes" id="UP000246004"/>
    </source>
</evidence>
<comment type="caution">
    <text evidence="3">The sequence shown here is derived from an EMBL/GenBank/DDBJ whole genome shotgun (WGS) entry which is preliminary data.</text>
</comment>
<dbReference type="SUPFAM" id="SSF56317">
    <property type="entry name" value="Carbon-nitrogen hydrolase"/>
    <property type="match status" value="1"/>
</dbReference>
<dbReference type="GO" id="GO:0006107">
    <property type="term" value="P:oxaloacetate metabolic process"/>
    <property type="evidence" value="ECO:0007669"/>
    <property type="project" value="TreeGrafter"/>
</dbReference>
<dbReference type="PANTHER" id="PTHR23088">
    <property type="entry name" value="NITRILASE-RELATED"/>
    <property type="match status" value="1"/>
</dbReference>
<dbReference type="Gene3D" id="3.60.110.10">
    <property type="entry name" value="Carbon-nitrogen hydrolase"/>
    <property type="match status" value="1"/>
</dbReference>
<proteinExistence type="predicted"/>
<reference evidence="3 5" key="2">
    <citation type="journal article" date="2017" name="BMC Genomics">
        <title>Genomic analysis of methanogenic archaea reveals a shift towards energy conservation.</title>
        <authorList>
            <person name="Gilmore S.P."/>
            <person name="Henske J.K."/>
            <person name="Sexton J.A."/>
            <person name="Solomon K.V."/>
            <person name="Seppala S."/>
            <person name="Yoo J.I."/>
            <person name="Huyett L.M."/>
            <person name="Pressman A."/>
            <person name="Cogan J.Z."/>
            <person name="Kivenson V."/>
            <person name="Peng X."/>
            <person name="Tan Y."/>
            <person name="Valentine D.L."/>
            <person name="O'Malley M.A."/>
        </authorList>
    </citation>
    <scope>NUCLEOTIDE SEQUENCE [LARGE SCALE GENOMIC DNA]</scope>
    <source>
        <strain evidence="3 5">1R-7</strain>
    </source>
</reference>
<evidence type="ECO:0000313" key="3">
    <source>
        <dbReference type="EMBL" id="PAV07321.1"/>
    </source>
</evidence>
<dbReference type="PROSITE" id="PS50263">
    <property type="entry name" value="CN_HYDROLASE"/>
    <property type="match status" value="1"/>
</dbReference>
<evidence type="ECO:0000256" key="1">
    <source>
        <dbReference type="ARBA" id="ARBA00022801"/>
    </source>
</evidence>
<dbReference type="GO" id="GO:0006541">
    <property type="term" value="P:glutamine metabolic process"/>
    <property type="evidence" value="ECO:0007669"/>
    <property type="project" value="TreeGrafter"/>
</dbReference>
<keyword evidence="5" id="KW-1185">Reference proteome</keyword>
<evidence type="ECO:0000313" key="5">
    <source>
        <dbReference type="Proteomes" id="UP000217528"/>
    </source>
</evidence>
<dbReference type="OrthoDB" id="41015at2157"/>
<dbReference type="AlphaFoldDB" id="A0A2A2HCT3"/>
<evidence type="ECO:0000259" key="2">
    <source>
        <dbReference type="PROSITE" id="PS50263"/>
    </source>
</evidence>
<organism evidence="3 5">
    <name type="scientific">Methanosphaera cuniculi</name>
    <dbReference type="NCBI Taxonomy" id="1077256"/>
    <lineage>
        <taxon>Archaea</taxon>
        <taxon>Methanobacteriati</taxon>
        <taxon>Methanobacteriota</taxon>
        <taxon>Methanomada group</taxon>
        <taxon>Methanobacteria</taxon>
        <taxon>Methanobacteriales</taxon>
        <taxon>Methanobacteriaceae</taxon>
        <taxon>Methanosphaera</taxon>
    </lineage>
</organism>
<sequence length="275" mass="31327">MQDFKIGTCQMNVVDNKNENIQHATQLIRKAAENRDVKLITLPEMFNTPYTHDKFIQNAEKQDESITVNTMCQLASELEIYLQPGSIPELSDDKIYNTAYLINPSGEIIAKHRKMHMFDINTPTMKFTESDTLSAGNNITTIKTDLGVISLAICYDVRFPELWSLMSQNKSDIILLPAAFNLTTGPLHWETLIRTRAIDTQAYVIATSPSQIENPYYIAWGHSMIVDPWGSILAGANKKEEIIYADITKDKIDSVRMQIPVLKHRRTDIYETIEK</sequence>
<dbReference type="Proteomes" id="UP000246004">
    <property type="component" value="Unassembled WGS sequence"/>
</dbReference>
<dbReference type="CDD" id="cd07572">
    <property type="entry name" value="nit"/>
    <property type="match status" value="1"/>
</dbReference>
<name>A0A2A2HCT3_9EURY</name>
<dbReference type="RefSeq" id="WP_095608690.1">
    <property type="nucleotide sequence ID" value="NZ_LMVN01000019.1"/>
</dbReference>
<protein>
    <submittedName>
        <fullName evidence="4">2-oxoglutaramate amidase</fullName>
        <ecNumber evidence="4">3.5.1.111</ecNumber>
    </submittedName>
    <submittedName>
        <fullName evidence="3">Carbon-nitrogen hydrolase</fullName>
    </submittedName>
</protein>
<dbReference type="EMBL" id="LWMS01000042">
    <property type="protein sequence ID" value="PWL07891.1"/>
    <property type="molecule type" value="Genomic_DNA"/>
</dbReference>
<reference evidence="4 6" key="1">
    <citation type="submission" date="2016-04" db="EMBL/GenBank/DDBJ databases">
        <title>Genome sequence of Methanosphaera cuniculi DSM 4103.</title>
        <authorList>
            <person name="Poehlein A."/>
            <person name="Seedorf H."/>
            <person name="Daniel R."/>
        </authorList>
    </citation>
    <scope>NUCLEOTIDE SEQUENCE [LARGE SCALE GENOMIC DNA]</scope>
    <source>
        <strain evidence="4 6">DSM 4103</strain>
    </source>
</reference>